<gene>
    <name evidence="2" type="ORF">SAMN05444377_11167</name>
</gene>
<keyword evidence="1" id="KW-1133">Transmembrane helix</keyword>
<dbReference type="OrthoDB" id="1449944at2"/>
<keyword evidence="1" id="KW-0812">Transmembrane</keyword>
<keyword evidence="3" id="KW-1185">Reference proteome</keyword>
<name>A0A1M5CCH3_9FLAO</name>
<evidence type="ECO:0000313" key="3">
    <source>
        <dbReference type="Proteomes" id="UP000184147"/>
    </source>
</evidence>
<proteinExistence type="predicted"/>
<feature type="transmembrane region" description="Helical" evidence="1">
    <location>
        <begin position="33"/>
        <end position="54"/>
    </location>
</feature>
<dbReference type="EMBL" id="FQVQ01000011">
    <property type="protein sequence ID" value="SHF52453.1"/>
    <property type="molecule type" value="Genomic_DNA"/>
</dbReference>
<organism evidence="2 3">
    <name type="scientific">Flavobacterium fontis</name>
    <dbReference type="NCBI Taxonomy" id="1124188"/>
    <lineage>
        <taxon>Bacteria</taxon>
        <taxon>Pseudomonadati</taxon>
        <taxon>Bacteroidota</taxon>
        <taxon>Flavobacteriia</taxon>
        <taxon>Flavobacteriales</taxon>
        <taxon>Flavobacteriaceae</taxon>
        <taxon>Flavobacterium</taxon>
    </lineage>
</organism>
<reference evidence="2 3" key="1">
    <citation type="submission" date="2016-11" db="EMBL/GenBank/DDBJ databases">
        <authorList>
            <person name="Jaros S."/>
            <person name="Januszkiewicz K."/>
            <person name="Wedrychowicz H."/>
        </authorList>
    </citation>
    <scope>NUCLEOTIDE SEQUENCE [LARGE SCALE GENOMIC DNA]</scope>
    <source>
        <strain evidence="2 3">DSM 25660</strain>
    </source>
</reference>
<keyword evidence="1" id="KW-0472">Membrane</keyword>
<accession>A0A1M5CCH3</accession>
<dbReference type="AlphaFoldDB" id="A0A1M5CCH3"/>
<evidence type="ECO:0000313" key="2">
    <source>
        <dbReference type="EMBL" id="SHF52453.1"/>
    </source>
</evidence>
<sequence length="61" mass="6286">MSSSGNGTVTGTFVGTALCLVPTLTSGEVLRTVLLAATGAAVSFIVSWILGRLFRNRGTKE</sequence>
<protein>
    <submittedName>
        <fullName evidence="2">Uncharacterized protein</fullName>
    </submittedName>
</protein>
<evidence type="ECO:0000256" key="1">
    <source>
        <dbReference type="SAM" id="Phobius"/>
    </source>
</evidence>
<dbReference type="Proteomes" id="UP000184147">
    <property type="component" value="Unassembled WGS sequence"/>
</dbReference>
<dbReference type="RefSeq" id="WP_073363833.1">
    <property type="nucleotide sequence ID" value="NZ_FQVQ01000011.1"/>
</dbReference>